<dbReference type="Pfam" id="PF00651">
    <property type="entry name" value="BTB"/>
    <property type="match status" value="1"/>
</dbReference>
<dbReference type="Gene3D" id="1.25.40.420">
    <property type="match status" value="1"/>
</dbReference>
<dbReference type="PROSITE" id="PS50097">
    <property type="entry name" value="BTB"/>
    <property type="match status" value="1"/>
</dbReference>
<comment type="caution">
    <text evidence="4">The sequence shown here is derived from an EMBL/GenBank/DDBJ whole genome shotgun (WGS) entry which is preliminary data.</text>
</comment>
<sequence length="294" mass="33261">MQCSICEKIRTSGHRMRSACAVCLSSVEDIMTLIHRDKIDSTKVNPGDIYWVNTHCSGITTAQKWIQEVHEKQEGLISFLGGLAVAFKEGIHTDILVESCTGPAIPAHRALLAIRSEVFKNMLAADTCKAAPTDSISLKEFNHEELEAFLEFLYCGNLGKEKFEKHYYSLAVAADKYAIPYLQKFCELEILKLLDSSNALKVLEVSDVCSNQTLKIAALEYIIKRTEELVLPPTYDEFAAKNPHLMANFNMACFILLKEKKLENKYLQVLKNHDLLCNFIESRCCLENVKFYCC</sequence>
<keyword evidence="5" id="KW-1185">Reference proteome</keyword>
<dbReference type="PANTHER" id="PTHR47274:SF1">
    <property type="entry name" value="BTB_POZ DOMAIN CONTAINING PROTEIN, EXPRESSED"/>
    <property type="match status" value="1"/>
</dbReference>
<evidence type="ECO:0000259" key="3">
    <source>
        <dbReference type="PROSITE" id="PS50097"/>
    </source>
</evidence>
<dbReference type="Gene3D" id="3.30.710.10">
    <property type="entry name" value="Potassium Channel Kv1.1, Chain A"/>
    <property type="match status" value="1"/>
</dbReference>
<dbReference type="SUPFAM" id="SSF54695">
    <property type="entry name" value="POZ domain"/>
    <property type="match status" value="1"/>
</dbReference>
<comment type="function">
    <text evidence="1">May act as a substrate-specific adapter of an E3 ubiquitin-protein ligase complex (CUL3-RBX1-BTB) which mediates the ubiquitination and subsequent proteasomal degradation of target proteins.</text>
</comment>
<evidence type="ECO:0000256" key="1">
    <source>
        <dbReference type="ARBA" id="ARBA00002668"/>
    </source>
</evidence>
<protein>
    <recommendedName>
        <fullName evidence="3">BTB domain-containing protein</fullName>
    </recommendedName>
</protein>
<evidence type="ECO:0000313" key="4">
    <source>
        <dbReference type="EMBL" id="KAI3961918.1"/>
    </source>
</evidence>
<evidence type="ECO:0000256" key="2">
    <source>
        <dbReference type="ARBA" id="ARBA00004906"/>
    </source>
</evidence>
<evidence type="ECO:0000313" key="5">
    <source>
        <dbReference type="Proteomes" id="UP001202328"/>
    </source>
</evidence>
<feature type="domain" description="BTB" evidence="3">
    <location>
        <begin position="93"/>
        <end position="162"/>
    </location>
</feature>
<reference evidence="4" key="1">
    <citation type="submission" date="2022-04" db="EMBL/GenBank/DDBJ databases">
        <title>A functionally conserved STORR gene fusion in Papaver species that diverged 16.8 million years ago.</title>
        <authorList>
            <person name="Catania T."/>
        </authorList>
    </citation>
    <scope>NUCLEOTIDE SEQUENCE</scope>
    <source>
        <strain evidence="4">S-188037</strain>
    </source>
</reference>
<dbReference type="Proteomes" id="UP001202328">
    <property type="component" value="Unassembled WGS sequence"/>
</dbReference>
<gene>
    <name evidence="4" type="ORF">MKW98_022123</name>
</gene>
<dbReference type="InterPro" id="IPR011333">
    <property type="entry name" value="SKP1/BTB/POZ_sf"/>
</dbReference>
<dbReference type="InterPro" id="IPR000210">
    <property type="entry name" value="BTB/POZ_dom"/>
</dbReference>
<accession>A0AAD4XWD0</accession>
<proteinExistence type="predicted"/>
<dbReference type="PANTHER" id="PTHR47274">
    <property type="entry name" value="BTB/POZ DOMAIN CONTAINING PROTEIN, EXPRESSED-RELATED"/>
    <property type="match status" value="1"/>
</dbReference>
<dbReference type="SMART" id="SM00225">
    <property type="entry name" value="BTB"/>
    <property type="match status" value="1"/>
</dbReference>
<dbReference type="AlphaFoldDB" id="A0AAD4XWD0"/>
<dbReference type="InterPro" id="IPR044784">
    <property type="entry name" value="At1g01640-like"/>
</dbReference>
<dbReference type="EMBL" id="JAJJMB010000558">
    <property type="protein sequence ID" value="KAI3961918.1"/>
    <property type="molecule type" value="Genomic_DNA"/>
</dbReference>
<name>A0AAD4XWD0_9MAGN</name>
<comment type="pathway">
    <text evidence="2">Protein modification; protein ubiquitination.</text>
</comment>
<dbReference type="CDD" id="cd18186">
    <property type="entry name" value="BTB_POZ_ZBTB_KLHL-like"/>
    <property type="match status" value="1"/>
</dbReference>
<organism evidence="4 5">
    <name type="scientific">Papaver atlanticum</name>
    <dbReference type="NCBI Taxonomy" id="357466"/>
    <lineage>
        <taxon>Eukaryota</taxon>
        <taxon>Viridiplantae</taxon>
        <taxon>Streptophyta</taxon>
        <taxon>Embryophyta</taxon>
        <taxon>Tracheophyta</taxon>
        <taxon>Spermatophyta</taxon>
        <taxon>Magnoliopsida</taxon>
        <taxon>Ranunculales</taxon>
        <taxon>Papaveraceae</taxon>
        <taxon>Papaveroideae</taxon>
        <taxon>Papaver</taxon>
    </lineage>
</organism>